<protein>
    <recommendedName>
        <fullName evidence="4">DUF998 domain-containing protein</fullName>
    </recommendedName>
</protein>
<dbReference type="InterPro" id="IPR009339">
    <property type="entry name" value="DUF998"/>
</dbReference>
<feature type="transmembrane region" description="Helical" evidence="1">
    <location>
        <begin position="183"/>
        <end position="201"/>
    </location>
</feature>
<feature type="transmembrane region" description="Helical" evidence="1">
    <location>
        <begin position="106"/>
        <end position="127"/>
    </location>
</feature>
<dbReference type="EMBL" id="CP006272">
    <property type="protein sequence ID" value="AGZ41207.1"/>
    <property type="molecule type" value="Genomic_DNA"/>
</dbReference>
<feature type="transmembrane region" description="Helical" evidence="1">
    <location>
        <begin position="68"/>
        <end position="86"/>
    </location>
</feature>
<evidence type="ECO:0000313" key="3">
    <source>
        <dbReference type="Proteomes" id="UP000017746"/>
    </source>
</evidence>
<dbReference type="HOGENOM" id="CLU_1408067_0_0_11"/>
<dbReference type="eggNOG" id="ENOG5034206">
    <property type="taxonomic scope" value="Bacteria"/>
</dbReference>
<keyword evidence="1" id="KW-0812">Transmembrane</keyword>
<dbReference type="AlphaFoldDB" id="U5VWN7"/>
<evidence type="ECO:0008006" key="4">
    <source>
        <dbReference type="Google" id="ProtNLM"/>
    </source>
</evidence>
<sequence>MLTGLLAAPAAIAALDLANPQWSWVEVPASNFVGGRSGWLLSLAAIGAGLASAAMIGPIGARSGGRRAVRWLLGVWATGMIIAGMVPADPPERWDDRSAADTVHGIAALTAFLVLPIAATLLTRAWWRDPPWRRWRALLAVTAAATVAGYAAFLVALVDVMGGPELGIGPYATLVGLLERTMLWSYVGWLACAAVAASRIAPATRAG</sequence>
<name>U5VWN7_9ACTN</name>
<gene>
    <name evidence="2" type="ORF">AFR_14625</name>
</gene>
<accession>U5VWN7</accession>
<dbReference type="Proteomes" id="UP000017746">
    <property type="component" value="Chromosome"/>
</dbReference>
<proteinExistence type="predicted"/>
<dbReference type="Pfam" id="PF06197">
    <property type="entry name" value="DUF998"/>
    <property type="match status" value="1"/>
</dbReference>
<reference evidence="2 3" key="1">
    <citation type="journal article" date="2014" name="J. Biotechnol.">
        <title>Complete genome sequence of the actinobacterium Actinoplanes friuliensis HAG 010964, producer of the lipopeptide antibiotic friulimycin.</title>
        <authorList>
            <person name="Ruckert C."/>
            <person name="Szczepanowski R."/>
            <person name="Albersmeier A."/>
            <person name="Goesmann A."/>
            <person name="Fischer N."/>
            <person name="Steinkamper A."/>
            <person name="Puhler A."/>
            <person name="Biener R."/>
            <person name="Schwartz D."/>
            <person name="Kalinowski J."/>
        </authorList>
    </citation>
    <scope>NUCLEOTIDE SEQUENCE [LARGE SCALE GENOMIC DNA]</scope>
    <source>
        <strain evidence="2 3">DSM 7358</strain>
    </source>
</reference>
<organism evidence="2 3">
    <name type="scientific">Actinoplanes friuliensis DSM 7358</name>
    <dbReference type="NCBI Taxonomy" id="1246995"/>
    <lineage>
        <taxon>Bacteria</taxon>
        <taxon>Bacillati</taxon>
        <taxon>Actinomycetota</taxon>
        <taxon>Actinomycetes</taxon>
        <taxon>Micromonosporales</taxon>
        <taxon>Micromonosporaceae</taxon>
        <taxon>Actinoplanes</taxon>
    </lineage>
</organism>
<keyword evidence="3" id="KW-1185">Reference proteome</keyword>
<keyword evidence="1" id="KW-0472">Membrane</keyword>
<keyword evidence="1" id="KW-1133">Transmembrane helix</keyword>
<dbReference type="PATRIC" id="fig|1246995.3.peg.2970"/>
<feature type="transmembrane region" description="Helical" evidence="1">
    <location>
        <begin position="139"/>
        <end position="163"/>
    </location>
</feature>
<feature type="transmembrane region" description="Helical" evidence="1">
    <location>
        <begin position="36"/>
        <end position="56"/>
    </location>
</feature>
<dbReference type="KEGG" id="afs:AFR_14625"/>
<evidence type="ECO:0000313" key="2">
    <source>
        <dbReference type="EMBL" id="AGZ41207.1"/>
    </source>
</evidence>
<evidence type="ECO:0000256" key="1">
    <source>
        <dbReference type="SAM" id="Phobius"/>
    </source>
</evidence>